<proteinExistence type="predicted"/>
<evidence type="ECO:0000313" key="2">
    <source>
        <dbReference type="EMBL" id="EOZ92005.1"/>
    </source>
</evidence>
<sequence length="39" mass="4480">MEEIILRVPSKSSERDLGSVKRATPNLSLSDFFEKAWQN</sequence>
<keyword evidence="3" id="KW-1185">Reference proteome</keyword>
<feature type="region of interest" description="Disordered" evidence="1">
    <location>
        <begin position="1"/>
        <end position="20"/>
    </location>
</feature>
<gene>
    <name evidence="2" type="ORF">A33Q_4098</name>
</gene>
<dbReference type="EMBL" id="ALWO02000052">
    <property type="protein sequence ID" value="EOZ92005.1"/>
    <property type="molecule type" value="Genomic_DNA"/>
</dbReference>
<accession>S2D4N1</accession>
<dbReference type="Proteomes" id="UP000006073">
    <property type="component" value="Unassembled WGS sequence"/>
</dbReference>
<dbReference type="AlphaFoldDB" id="S2D4N1"/>
<evidence type="ECO:0000256" key="1">
    <source>
        <dbReference type="SAM" id="MobiDB-lite"/>
    </source>
</evidence>
<name>S2D4N1_INDAL</name>
<protein>
    <submittedName>
        <fullName evidence="2">Uncharacterized protein</fullName>
    </submittedName>
</protein>
<reference evidence="2 3" key="1">
    <citation type="journal article" date="2013" name="Genome Announc.">
        <title>Draft Genome Sequence of Indibacter alkaliphilus Strain LW1T, Isolated from Lonar Lake, a Haloalkaline Lake in the Buldana District of Maharashtra, India.</title>
        <authorList>
            <person name="Singh A."/>
            <person name="Kumar Jangir P."/>
            <person name="Sharma R."/>
            <person name="Singh A."/>
            <person name="Kumar Pinnaka A."/>
            <person name="Shivaji S."/>
        </authorList>
    </citation>
    <scope>NUCLEOTIDE SEQUENCE [LARGE SCALE GENOMIC DNA]</scope>
    <source>
        <strain evidence="3">CCUG 57479 / KCTC 22604 / LW1</strain>
    </source>
</reference>
<evidence type="ECO:0000313" key="3">
    <source>
        <dbReference type="Proteomes" id="UP000006073"/>
    </source>
</evidence>
<organism evidence="2 3">
    <name type="scientific">Indibacter alkaliphilus (strain CCUG 57479 / KCTC 22604 / LW1)</name>
    <dbReference type="NCBI Taxonomy" id="1189612"/>
    <lineage>
        <taxon>Bacteria</taxon>
        <taxon>Pseudomonadati</taxon>
        <taxon>Bacteroidota</taxon>
        <taxon>Cytophagia</taxon>
        <taxon>Cytophagales</taxon>
        <taxon>Cyclobacteriaceae</taxon>
    </lineage>
</organism>
<comment type="caution">
    <text evidence="2">The sequence shown here is derived from an EMBL/GenBank/DDBJ whole genome shotgun (WGS) entry which is preliminary data.</text>
</comment>